<dbReference type="EMBL" id="VYQB01000013">
    <property type="protein sequence ID" value="KAA9014309.1"/>
    <property type="molecule type" value="Genomic_DNA"/>
</dbReference>
<evidence type="ECO:0008006" key="5">
    <source>
        <dbReference type="Google" id="ProtNLM"/>
    </source>
</evidence>
<evidence type="ECO:0000313" key="3">
    <source>
        <dbReference type="Proteomes" id="UP000325933"/>
    </source>
</evidence>
<accession>A0A5J5HX26</accession>
<dbReference type="RefSeq" id="WP_150426510.1">
    <property type="nucleotide sequence ID" value="NZ_VYQA01000013.1"/>
</dbReference>
<dbReference type="AlphaFoldDB" id="A0A5J5HX26"/>
<evidence type="ECO:0000313" key="4">
    <source>
        <dbReference type="Proteomes" id="UP000326364"/>
    </source>
</evidence>
<dbReference type="Proteomes" id="UP000325933">
    <property type="component" value="Unassembled WGS sequence"/>
</dbReference>
<reference evidence="3 4" key="1">
    <citation type="submission" date="2019-09" db="EMBL/GenBank/DDBJ databases">
        <authorList>
            <person name="Feng G."/>
        </authorList>
    </citation>
    <scope>NUCLEOTIDE SEQUENCE [LARGE SCALE GENOMIC DNA]</scope>
    <source>
        <strain evidence="2 3">KACC 19283</strain>
        <strain evidence="1 4">KACC 19284</strain>
    </source>
</reference>
<organism evidence="2 3">
    <name type="scientific">Sphingobium limneticum</name>
    <dbReference type="NCBI Taxonomy" id="1007511"/>
    <lineage>
        <taxon>Bacteria</taxon>
        <taxon>Pseudomonadati</taxon>
        <taxon>Pseudomonadota</taxon>
        <taxon>Alphaproteobacteria</taxon>
        <taxon>Sphingomonadales</taxon>
        <taxon>Sphingomonadaceae</taxon>
        <taxon>Sphingobium</taxon>
    </lineage>
</organism>
<dbReference type="Proteomes" id="UP000326364">
    <property type="component" value="Unassembled WGS sequence"/>
</dbReference>
<comment type="caution">
    <text evidence="2">The sequence shown here is derived from an EMBL/GenBank/DDBJ whole genome shotgun (WGS) entry which is preliminary data.</text>
</comment>
<keyword evidence="4" id="KW-1185">Reference proteome</keyword>
<protein>
    <recommendedName>
        <fullName evidence="5">STAS/SEC14 domain-containing protein</fullName>
    </recommendedName>
</protein>
<proteinExistence type="predicted"/>
<evidence type="ECO:0000313" key="2">
    <source>
        <dbReference type="EMBL" id="KAA9027398.1"/>
    </source>
</evidence>
<sequence>MFQVDYDRTTNRLTIKVAGFWTADNVVALAAQVGSKAREASAIRDDFNVIVESFDFPVQANDVADLLANIMRGGMTFTSGRTAVVVGSQLNRAQAERTLVHPRVRIFMGMDEALEWLNQPQAPAIPPAG</sequence>
<name>A0A5J5HX26_9SPHN</name>
<evidence type="ECO:0000313" key="1">
    <source>
        <dbReference type="EMBL" id="KAA9014309.1"/>
    </source>
</evidence>
<gene>
    <name evidence="2" type="ORF">F4U95_16910</name>
    <name evidence="1" type="ORF">F4U96_16785</name>
</gene>
<dbReference type="EMBL" id="VYQA01000013">
    <property type="protein sequence ID" value="KAA9027398.1"/>
    <property type="molecule type" value="Genomic_DNA"/>
</dbReference>